<dbReference type="Gene3D" id="3.30.200.20">
    <property type="entry name" value="Phosphorylase Kinase, domain 1"/>
    <property type="match status" value="1"/>
</dbReference>
<accession>A0A438M6G8</accession>
<dbReference type="PANTHER" id="PTHR21310">
    <property type="entry name" value="AMINOGLYCOSIDE PHOSPHOTRANSFERASE-RELATED-RELATED"/>
    <property type="match status" value="1"/>
</dbReference>
<dbReference type="SUPFAM" id="SSF56112">
    <property type="entry name" value="Protein kinase-like (PK-like)"/>
    <property type="match status" value="1"/>
</dbReference>
<keyword evidence="2" id="KW-0808">Transferase</keyword>
<evidence type="ECO:0000313" key="2">
    <source>
        <dbReference type="EMBL" id="RVX41301.1"/>
    </source>
</evidence>
<dbReference type="InterPro" id="IPR051678">
    <property type="entry name" value="AGP_Transferase"/>
</dbReference>
<dbReference type="EMBL" id="SAUN01000001">
    <property type="protein sequence ID" value="RVX41301.1"/>
    <property type="molecule type" value="Genomic_DNA"/>
</dbReference>
<dbReference type="CDD" id="cd05155">
    <property type="entry name" value="APH_ChoK_like_1"/>
    <property type="match status" value="1"/>
</dbReference>
<dbReference type="InterPro" id="IPR002575">
    <property type="entry name" value="Aminoglycoside_PTrfase"/>
</dbReference>
<keyword evidence="3" id="KW-1185">Reference proteome</keyword>
<dbReference type="Gene3D" id="3.90.1200.10">
    <property type="match status" value="1"/>
</dbReference>
<organism evidence="2 3">
    <name type="scientific">Nonomuraea polychroma</name>
    <dbReference type="NCBI Taxonomy" id="46176"/>
    <lineage>
        <taxon>Bacteria</taxon>
        <taxon>Bacillati</taxon>
        <taxon>Actinomycetota</taxon>
        <taxon>Actinomycetes</taxon>
        <taxon>Streptosporangiales</taxon>
        <taxon>Streptosporangiaceae</taxon>
        <taxon>Nonomuraea</taxon>
    </lineage>
</organism>
<dbReference type="OrthoDB" id="9797603at2"/>
<sequence>MPAAEVDVSAGLVRRLLAVQHPDLAHLPIEVMANGWDNVIFRVGHALVVRLPRREVAAGLLVNEVRWLPVLGPRLPLPVPAPVRVGRPGLGYPWSWSVVPFLPGEVASRNPPADLGDAAVTLGAFLGALHGPADPDAPANPYRGVPLAERRVAVAQNLRIVGDLVDHGAVMRVWEAAVAAPRWEKPPVWVHGDLHPANLLVHGGRISGVIDFGDITSGDPATDLSVAWMLLPAEWHDAFRGAYQGACGYAVGEELWVRARGWALALSLAFLAHSADNPLIAEIGHHTIAAVLA</sequence>
<dbReference type="RefSeq" id="WP_127933554.1">
    <property type="nucleotide sequence ID" value="NZ_SAUN01000001.1"/>
</dbReference>
<name>A0A438M6G8_9ACTN</name>
<dbReference type="InterPro" id="IPR011009">
    <property type="entry name" value="Kinase-like_dom_sf"/>
</dbReference>
<keyword evidence="2" id="KW-0418">Kinase</keyword>
<dbReference type="GO" id="GO:0016301">
    <property type="term" value="F:kinase activity"/>
    <property type="evidence" value="ECO:0007669"/>
    <property type="project" value="UniProtKB-KW"/>
</dbReference>
<evidence type="ECO:0000259" key="1">
    <source>
        <dbReference type="Pfam" id="PF01636"/>
    </source>
</evidence>
<dbReference type="Proteomes" id="UP000284824">
    <property type="component" value="Unassembled WGS sequence"/>
</dbReference>
<gene>
    <name evidence="2" type="ORF">EDD27_3808</name>
</gene>
<dbReference type="AlphaFoldDB" id="A0A438M6G8"/>
<comment type="caution">
    <text evidence="2">The sequence shown here is derived from an EMBL/GenBank/DDBJ whole genome shotgun (WGS) entry which is preliminary data.</text>
</comment>
<dbReference type="Pfam" id="PF01636">
    <property type="entry name" value="APH"/>
    <property type="match status" value="1"/>
</dbReference>
<feature type="domain" description="Aminoglycoside phosphotransferase" evidence="1">
    <location>
        <begin position="30"/>
        <end position="256"/>
    </location>
</feature>
<proteinExistence type="predicted"/>
<reference evidence="2 3" key="1">
    <citation type="submission" date="2019-01" db="EMBL/GenBank/DDBJ databases">
        <title>Sequencing the genomes of 1000 actinobacteria strains.</title>
        <authorList>
            <person name="Klenk H.-P."/>
        </authorList>
    </citation>
    <scope>NUCLEOTIDE SEQUENCE [LARGE SCALE GENOMIC DNA]</scope>
    <source>
        <strain evidence="2 3">DSM 43925</strain>
    </source>
</reference>
<protein>
    <submittedName>
        <fullName evidence="2">Aminoglycoside phosphotransferase (APT) family kinase protein</fullName>
    </submittedName>
</protein>
<dbReference type="PANTHER" id="PTHR21310:SF42">
    <property type="entry name" value="BIFUNCTIONAL AAC_APH"/>
    <property type="match status" value="1"/>
</dbReference>
<evidence type="ECO:0000313" key="3">
    <source>
        <dbReference type="Proteomes" id="UP000284824"/>
    </source>
</evidence>